<keyword evidence="2" id="KW-0479">Metal-binding</keyword>
<dbReference type="InterPro" id="IPR001878">
    <property type="entry name" value="Znf_CCHC"/>
</dbReference>
<evidence type="ECO:0000313" key="5">
    <source>
        <dbReference type="EMBL" id="KAF6197801.1"/>
    </source>
</evidence>
<accession>A0A8S9WNP6</accession>
<feature type="region of interest" description="Disordered" evidence="3">
    <location>
        <begin position="361"/>
        <end position="394"/>
    </location>
</feature>
<evidence type="ECO:0000313" key="6">
    <source>
        <dbReference type="Proteomes" id="UP000466442"/>
    </source>
</evidence>
<evidence type="ECO:0000256" key="1">
    <source>
        <dbReference type="ARBA" id="ARBA00012493"/>
    </source>
</evidence>
<feature type="compositionally biased region" description="Basic and acidic residues" evidence="3">
    <location>
        <begin position="669"/>
        <end position="678"/>
    </location>
</feature>
<keyword evidence="6" id="KW-1185">Reference proteome</keyword>
<dbReference type="InterPro" id="IPR050951">
    <property type="entry name" value="Retrovirus_Pol_polyprotein"/>
</dbReference>
<dbReference type="SMART" id="SM00343">
    <property type="entry name" value="ZnF_C2HC"/>
    <property type="match status" value="4"/>
</dbReference>
<keyword evidence="2" id="KW-0862">Zinc</keyword>
<dbReference type="PANTHER" id="PTHR37984">
    <property type="entry name" value="PROTEIN CBG26694"/>
    <property type="match status" value="1"/>
</dbReference>
<dbReference type="InterPro" id="IPR041588">
    <property type="entry name" value="Integrase_H2C2"/>
</dbReference>
<evidence type="ECO:0000259" key="4">
    <source>
        <dbReference type="PROSITE" id="PS50158"/>
    </source>
</evidence>
<dbReference type="Gene3D" id="4.10.60.10">
    <property type="entry name" value="Zinc finger, CCHC-type"/>
    <property type="match status" value="2"/>
</dbReference>
<dbReference type="EC" id="2.7.7.49" evidence="1"/>
<feature type="region of interest" description="Disordered" evidence="3">
    <location>
        <begin position="669"/>
        <end position="730"/>
    </location>
</feature>
<dbReference type="Gene3D" id="1.10.340.70">
    <property type="match status" value="1"/>
</dbReference>
<dbReference type="InterPro" id="IPR036875">
    <property type="entry name" value="Znf_CCHC_sf"/>
</dbReference>
<dbReference type="Pfam" id="PF17921">
    <property type="entry name" value="Integrase_H2C2"/>
    <property type="match status" value="1"/>
</dbReference>
<keyword evidence="2" id="KW-0863">Zinc-finger</keyword>
<feature type="domain" description="CCHC-type" evidence="4">
    <location>
        <begin position="233"/>
        <end position="249"/>
    </location>
</feature>
<feature type="compositionally biased region" description="Basic and acidic residues" evidence="3">
    <location>
        <begin position="687"/>
        <end position="698"/>
    </location>
</feature>
<name>A0A8S9WNP6_APOLU</name>
<dbReference type="PROSITE" id="PS50158">
    <property type="entry name" value="ZF_CCHC"/>
    <property type="match status" value="2"/>
</dbReference>
<dbReference type="OrthoDB" id="7608935at2759"/>
<evidence type="ECO:0000256" key="3">
    <source>
        <dbReference type="SAM" id="MobiDB-lite"/>
    </source>
</evidence>
<evidence type="ECO:0000256" key="2">
    <source>
        <dbReference type="PROSITE-ProRule" id="PRU00047"/>
    </source>
</evidence>
<sequence>MSISPEPRDVALEAVAKAMSRLETVLSRSTPEATHEQIPRSMLLEIDHWDPDELEVVPIGTFLEIFDGITRDLTETQKVQLLRIKLRGTAKTFLLDNGHLLEGPTPYYGLRRALIRWYSREDPEKAAERLWTMQKSTGETFRQYAERVRHTAAQAAKVDGLLMDDVQRRTWIAARSVKAFLKGLPGQYAGFFVNNPPASLEEALKKAEQLEDALEPREADHWNVARIQTQDKRCFRCRELGHIASGCPNIPRPPTPPPQRRNAMGSPQKPCLYCGGRTHFPAHCLKNPKNFPCEYCGLYGHKESDCRVKSSHYADEPMCDYCGYYGHLEAECPQKTETCIRMEANHRPEPRKVLALTSEAYEPNPQQAVSLRAEKKTADAPSTPTSRTEEPDICVPAPMRPRVAVVGSSDAFDPSHLLESADVDVLASDDCPILDPSEEFPTEDLDEPIPDLLEVLEQQLRHLPKEDIDYVTNIMTKPGTQMQHVDALSRVVIASISTFQLTKEMLISSQQVDPWIAEVQRNPAKWSARLEDGIWMASKVVESGELLVPLIPGSLRHQILQVCHDSPWAGHPGIETTDATVRKYGVWPKLTSYVKDYVQSCAVADLTDRCQVVHLSRLKPAFERGVPDDACITPPIAPMPDKRPEPVPCNWEMDDLVPDEDTYPVARFHENQDSKELMETSPVATPEAEKSTETKTAEETATPRQLRNLPKPDYRQLHTGKSSKKLKPET</sequence>
<gene>
    <name evidence="5" type="ORF">GE061_008768</name>
</gene>
<dbReference type="PANTHER" id="PTHR37984:SF15">
    <property type="entry name" value="INTEGRASE CATALYTIC DOMAIN-CONTAINING PROTEIN"/>
    <property type="match status" value="1"/>
</dbReference>
<comment type="caution">
    <text evidence="5">The sequence shown here is derived from an EMBL/GenBank/DDBJ whole genome shotgun (WGS) entry which is preliminary data.</text>
</comment>
<feature type="compositionally biased region" description="Basic residues" evidence="3">
    <location>
        <begin position="721"/>
        <end position="730"/>
    </location>
</feature>
<proteinExistence type="predicted"/>
<dbReference type="Proteomes" id="UP000466442">
    <property type="component" value="Unassembled WGS sequence"/>
</dbReference>
<dbReference type="EMBL" id="WIXP02000017">
    <property type="protein sequence ID" value="KAF6197801.1"/>
    <property type="molecule type" value="Genomic_DNA"/>
</dbReference>
<protein>
    <recommendedName>
        <fullName evidence="1">RNA-directed DNA polymerase</fullName>
        <ecNumber evidence="1">2.7.7.49</ecNumber>
    </recommendedName>
</protein>
<feature type="domain" description="CCHC-type" evidence="4">
    <location>
        <begin position="319"/>
        <end position="334"/>
    </location>
</feature>
<organism evidence="5 6">
    <name type="scientific">Apolygus lucorum</name>
    <name type="common">Small green plant bug</name>
    <name type="synonym">Lygocoris lucorum</name>
    <dbReference type="NCBI Taxonomy" id="248454"/>
    <lineage>
        <taxon>Eukaryota</taxon>
        <taxon>Metazoa</taxon>
        <taxon>Ecdysozoa</taxon>
        <taxon>Arthropoda</taxon>
        <taxon>Hexapoda</taxon>
        <taxon>Insecta</taxon>
        <taxon>Pterygota</taxon>
        <taxon>Neoptera</taxon>
        <taxon>Paraneoptera</taxon>
        <taxon>Hemiptera</taxon>
        <taxon>Heteroptera</taxon>
        <taxon>Panheteroptera</taxon>
        <taxon>Cimicomorpha</taxon>
        <taxon>Miridae</taxon>
        <taxon>Mirini</taxon>
        <taxon>Apolygus</taxon>
    </lineage>
</organism>
<dbReference type="SUPFAM" id="SSF57756">
    <property type="entry name" value="Retrovirus zinc finger-like domains"/>
    <property type="match status" value="2"/>
</dbReference>
<dbReference type="AlphaFoldDB" id="A0A8S9WNP6"/>
<dbReference type="GO" id="GO:0003964">
    <property type="term" value="F:RNA-directed DNA polymerase activity"/>
    <property type="evidence" value="ECO:0007669"/>
    <property type="project" value="UniProtKB-EC"/>
</dbReference>
<dbReference type="GO" id="GO:0003676">
    <property type="term" value="F:nucleic acid binding"/>
    <property type="evidence" value="ECO:0007669"/>
    <property type="project" value="InterPro"/>
</dbReference>
<dbReference type="GO" id="GO:0008270">
    <property type="term" value="F:zinc ion binding"/>
    <property type="evidence" value="ECO:0007669"/>
    <property type="project" value="UniProtKB-KW"/>
</dbReference>
<reference evidence="5" key="1">
    <citation type="journal article" date="2021" name="Mol. Ecol. Resour.">
        <title>Apolygus lucorum genome provides insights into omnivorousness and mesophyll feeding.</title>
        <authorList>
            <person name="Liu Y."/>
            <person name="Liu H."/>
            <person name="Wang H."/>
            <person name="Huang T."/>
            <person name="Liu B."/>
            <person name="Yang B."/>
            <person name="Yin L."/>
            <person name="Li B."/>
            <person name="Zhang Y."/>
            <person name="Zhang S."/>
            <person name="Jiang F."/>
            <person name="Zhang X."/>
            <person name="Ren Y."/>
            <person name="Wang B."/>
            <person name="Wang S."/>
            <person name="Lu Y."/>
            <person name="Wu K."/>
            <person name="Fan W."/>
            <person name="Wang G."/>
        </authorList>
    </citation>
    <scope>NUCLEOTIDE SEQUENCE</scope>
    <source>
        <strain evidence="5">12Hb</strain>
    </source>
</reference>